<organism evidence="2 3">
    <name type="scientific">Fasciolopsis buskii</name>
    <dbReference type="NCBI Taxonomy" id="27845"/>
    <lineage>
        <taxon>Eukaryota</taxon>
        <taxon>Metazoa</taxon>
        <taxon>Spiralia</taxon>
        <taxon>Lophotrochozoa</taxon>
        <taxon>Platyhelminthes</taxon>
        <taxon>Trematoda</taxon>
        <taxon>Digenea</taxon>
        <taxon>Plagiorchiida</taxon>
        <taxon>Echinostomata</taxon>
        <taxon>Echinostomatoidea</taxon>
        <taxon>Fasciolidae</taxon>
        <taxon>Fasciolopsis</taxon>
    </lineage>
</organism>
<evidence type="ECO:0000313" key="2">
    <source>
        <dbReference type="EMBL" id="KAA0186184.1"/>
    </source>
</evidence>
<proteinExistence type="predicted"/>
<evidence type="ECO:0000313" key="3">
    <source>
        <dbReference type="Proteomes" id="UP000728185"/>
    </source>
</evidence>
<dbReference type="EMBL" id="LUCM01009901">
    <property type="protein sequence ID" value="KAA0186184.1"/>
    <property type="molecule type" value="Genomic_DNA"/>
</dbReference>
<keyword evidence="1" id="KW-0812">Transmembrane</keyword>
<dbReference type="OrthoDB" id="6239435at2759"/>
<sequence>MGLENTAERLFGKYRIHTENWSLLRVAAAVLTHEALGLGLLVGFWVGCYRYQPLKQLMHRAPRSVQVTYHRGMAWSERKLRNAPDFIKCRTDPQRLLISGAESFVIRKLLTPITIPGKIYLSVLISGFFQ</sequence>
<dbReference type="AlphaFoldDB" id="A0A8E0RKX8"/>
<accession>A0A8E0RKX8</accession>
<keyword evidence="1" id="KW-1133">Transmembrane helix</keyword>
<feature type="transmembrane region" description="Helical" evidence="1">
    <location>
        <begin position="23"/>
        <end position="48"/>
    </location>
</feature>
<name>A0A8E0RKX8_9TREM</name>
<comment type="caution">
    <text evidence="2">The sequence shown here is derived from an EMBL/GenBank/DDBJ whole genome shotgun (WGS) entry which is preliminary data.</text>
</comment>
<keyword evidence="1" id="KW-0472">Membrane</keyword>
<reference evidence="2" key="1">
    <citation type="submission" date="2019-05" db="EMBL/GenBank/DDBJ databases">
        <title>Annotation for the trematode Fasciolopsis buski.</title>
        <authorList>
            <person name="Choi Y.-J."/>
        </authorList>
    </citation>
    <scope>NUCLEOTIDE SEQUENCE</scope>
    <source>
        <strain evidence="2">HT</strain>
        <tissue evidence="2">Whole worm</tissue>
    </source>
</reference>
<gene>
    <name evidence="2" type="ORF">FBUS_11628</name>
</gene>
<keyword evidence="3" id="KW-1185">Reference proteome</keyword>
<evidence type="ECO:0000256" key="1">
    <source>
        <dbReference type="SAM" id="Phobius"/>
    </source>
</evidence>
<protein>
    <submittedName>
        <fullName evidence="2">Uncharacterized protein</fullName>
    </submittedName>
</protein>
<dbReference type="Proteomes" id="UP000728185">
    <property type="component" value="Unassembled WGS sequence"/>
</dbReference>